<proteinExistence type="predicted"/>
<dbReference type="SUPFAM" id="SSF51905">
    <property type="entry name" value="FAD/NAD(P)-binding domain"/>
    <property type="match status" value="1"/>
</dbReference>
<name>A0A375YQQ3_MYCPF</name>
<dbReference type="AlphaFoldDB" id="A0A375YQQ3"/>
<dbReference type="Proteomes" id="UP000252008">
    <property type="component" value="Unassembled WGS sequence"/>
</dbReference>
<evidence type="ECO:0000313" key="1">
    <source>
        <dbReference type="EMBL" id="SRX83433.1"/>
    </source>
</evidence>
<accession>A0A375YQQ3</accession>
<dbReference type="EMBL" id="UEGS01000001">
    <property type="protein sequence ID" value="SRX83433.1"/>
    <property type="molecule type" value="Genomic_DNA"/>
</dbReference>
<dbReference type="InterPro" id="IPR036188">
    <property type="entry name" value="FAD/NAD-bd_sf"/>
</dbReference>
<dbReference type="Gene3D" id="3.50.50.60">
    <property type="entry name" value="FAD/NAD(P)-binding domain"/>
    <property type="match status" value="1"/>
</dbReference>
<sequence>MTSIEADYLVIGAGAMGMAFVDTLLTETDATVVLVDANHQPGGHWNSVYPFVRLHQPSAYYGVNSHALGNEDAIDRSGFNEGFFELATGHEVCAYYDRVMRDRMLPTGRLTYLPMTRYLGDNRIRTLDGAEQTVTVGRRTVDATYLLTVVQSMRRPPFSVADGVAVVAPNDLPRHAAGHDHFTVVGGGKTGMDCVLWLLHNGIPADRLRWVRPRDSWLLNRANIQPGPDFAPRLRDAMAARMQAVADADTLDDLFDRLEAAEVLFRLDPSVRPTMYHCAIVSARELEQLRRVGDVVRLGRIEHAGHDHVRVGGATLPAGASLYVDCTTQGLPRPPSVPVFDGDRITLQSVRSCQQVFSSAFIAHVEAAYPDDATRNALCVPITHPDAPVDWLRHMREDNVATMRWLRDPDLSAWLDTARLNAARTLFPVFPPGKERVRDKAIGALAVALNKANAALDELMADAGEPDQSRV</sequence>
<evidence type="ECO:0008006" key="3">
    <source>
        <dbReference type="Google" id="ProtNLM"/>
    </source>
</evidence>
<evidence type="ECO:0000313" key="2">
    <source>
        <dbReference type="Proteomes" id="UP000252008"/>
    </source>
</evidence>
<dbReference type="RefSeq" id="WP_083144192.1">
    <property type="nucleotide sequence ID" value="NZ_MVID01000013.1"/>
</dbReference>
<protein>
    <recommendedName>
        <fullName evidence="3">NAD(P)/FAD-dependent oxidoreductase</fullName>
    </recommendedName>
</protein>
<reference evidence="1 2" key="1">
    <citation type="submission" date="2018-05" db="EMBL/GenBank/DDBJ databases">
        <authorList>
            <consortium name="IHU Genomes"/>
        </authorList>
    </citation>
    <scope>NUCLEOTIDE SEQUENCE [LARGE SCALE GENOMIC DNA]</scope>
    <source>
        <strain evidence="1 2">P7335</strain>
    </source>
</reference>
<organism evidence="1 2">
    <name type="scientific">Mycolicibacterium parafortuitum</name>
    <name type="common">Mycobacterium parafortuitum</name>
    <dbReference type="NCBI Taxonomy" id="39692"/>
    <lineage>
        <taxon>Bacteria</taxon>
        <taxon>Bacillati</taxon>
        <taxon>Actinomycetota</taxon>
        <taxon>Actinomycetes</taxon>
        <taxon>Mycobacteriales</taxon>
        <taxon>Mycobacteriaceae</taxon>
        <taxon>Mycolicibacterium</taxon>
    </lineage>
</organism>
<dbReference type="Pfam" id="PF13450">
    <property type="entry name" value="NAD_binding_8"/>
    <property type="match status" value="1"/>
</dbReference>
<dbReference type="STRING" id="39692.BST38_15320"/>
<keyword evidence="2" id="KW-1185">Reference proteome</keyword>
<gene>
    <name evidence="1" type="ORF">MPP7335_05212</name>
</gene>